<evidence type="ECO:0000313" key="1">
    <source>
        <dbReference type="EMBL" id="CAI8881410.1"/>
    </source>
</evidence>
<dbReference type="AlphaFoldDB" id="A0AA35Y1J8"/>
<organism evidence="1 2">
    <name type="scientific">Methylococcus capsulatus</name>
    <dbReference type="NCBI Taxonomy" id="414"/>
    <lineage>
        <taxon>Bacteria</taxon>
        <taxon>Pseudomonadati</taxon>
        <taxon>Pseudomonadota</taxon>
        <taxon>Gammaproteobacteria</taxon>
        <taxon>Methylococcales</taxon>
        <taxon>Methylococcaceae</taxon>
        <taxon>Methylococcus</taxon>
    </lineage>
</organism>
<accession>A0AA35Y1J8</accession>
<name>A0AA35Y1J8_METCP</name>
<dbReference type="EMBL" id="OX458332">
    <property type="protein sequence ID" value="CAI8881410.1"/>
    <property type="molecule type" value="Genomic_DNA"/>
</dbReference>
<gene>
    <name evidence="1" type="ORF">MCNOR_3073</name>
</gene>
<dbReference type="Proteomes" id="UP001158598">
    <property type="component" value="Chromosome"/>
</dbReference>
<evidence type="ECO:0000313" key="2">
    <source>
        <dbReference type="Proteomes" id="UP001158598"/>
    </source>
</evidence>
<proteinExistence type="predicted"/>
<reference evidence="1" key="1">
    <citation type="submission" date="2023-03" db="EMBL/GenBank/DDBJ databases">
        <authorList>
            <person name="Pearce D."/>
        </authorList>
    </citation>
    <scope>NUCLEOTIDE SEQUENCE</scope>
    <source>
        <strain evidence="1">Mc</strain>
    </source>
</reference>
<sequence length="54" mass="5442">MAVSPAAHAKPSFQGIGFLPGGKQSAAASVSRDVIAGYGTNPTGKTEGWVAKLR</sequence>
<protein>
    <submittedName>
        <fullName evidence="1">Uncharacterized protein</fullName>
    </submittedName>
</protein>